<protein>
    <submittedName>
        <fullName evidence="1">Uncharacterized protein</fullName>
    </submittedName>
</protein>
<dbReference type="RefSeq" id="WP_112657833.1">
    <property type="nucleotide sequence ID" value="NZ_CP043451.1"/>
</dbReference>
<evidence type="ECO:0000313" key="3">
    <source>
        <dbReference type="Proteomes" id="UP000250557"/>
    </source>
</evidence>
<accession>A0AAE6MG35</accession>
<keyword evidence="4" id="KW-1185">Reference proteome</keyword>
<proteinExistence type="predicted"/>
<gene>
    <name evidence="1" type="ORF">DIU31_000770</name>
    <name evidence="2" type="ORF">J3L21_26990</name>
</gene>
<dbReference type="EMBL" id="CP071880">
    <property type="protein sequence ID" value="QTE49145.1"/>
    <property type="molecule type" value="Genomic_DNA"/>
</dbReference>
<organism evidence="1 3">
    <name type="scientific">Mucilaginibacter rubeus</name>
    <dbReference type="NCBI Taxonomy" id="2027860"/>
    <lineage>
        <taxon>Bacteria</taxon>
        <taxon>Pseudomonadati</taxon>
        <taxon>Bacteroidota</taxon>
        <taxon>Sphingobacteriia</taxon>
        <taxon>Sphingobacteriales</taxon>
        <taxon>Sphingobacteriaceae</taxon>
        <taxon>Mucilaginibacter</taxon>
    </lineage>
</organism>
<evidence type="ECO:0000313" key="1">
    <source>
        <dbReference type="EMBL" id="QEM02121.1"/>
    </source>
</evidence>
<name>A0AAE6MG35_9SPHI</name>
<dbReference type="AlphaFoldDB" id="A0AAE6MG35"/>
<dbReference type="Proteomes" id="UP000250557">
    <property type="component" value="Chromosome"/>
</dbReference>
<dbReference type="EMBL" id="CP043451">
    <property type="protein sequence ID" value="QEM02121.1"/>
    <property type="molecule type" value="Genomic_DNA"/>
</dbReference>
<evidence type="ECO:0000313" key="4">
    <source>
        <dbReference type="Proteomes" id="UP000663940"/>
    </source>
</evidence>
<sequence length="83" mass="9778">MALHFVAEWIGAARLMPTPQQRILRDHCRSRLFYMRQQNKTQNRPLKIFESNNIKLRSVSSIKKKPAMDMIRMFATGATDKEQ</sequence>
<dbReference type="Proteomes" id="UP000663940">
    <property type="component" value="Chromosome"/>
</dbReference>
<evidence type="ECO:0000313" key="2">
    <source>
        <dbReference type="EMBL" id="QTE49145.1"/>
    </source>
</evidence>
<reference evidence="2 4" key="2">
    <citation type="submission" date="2021-03" db="EMBL/GenBank/DDBJ databases">
        <title>Mucilaginibacter strains isolated from gold and copper mining confer multi heavy-metal resistance.</title>
        <authorList>
            <person name="Li Y."/>
        </authorList>
    </citation>
    <scope>NUCLEOTIDE SEQUENCE [LARGE SCALE GENOMIC DNA]</scope>
    <source>
        <strain evidence="2 4">P2-4</strain>
    </source>
</reference>
<reference evidence="1 3" key="1">
    <citation type="submission" date="2019-08" db="EMBL/GenBank/DDBJ databases">
        <title>Comparative genome analysis confer to the adaptation heavy metal polluted environment.</title>
        <authorList>
            <person name="Li Y."/>
        </authorList>
    </citation>
    <scope>NUCLEOTIDE SEQUENCE [LARGE SCALE GENOMIC DNA]</scope>
    <source>
        <strain evidence="1 3">P2</strain>
    </source>
</reference>